<dbReference type="InterPro" id="IPR003018">
    <property type="entry name" value="GAF"/>
</dbReference>
<dbReference type="Gene3D" id="3.30.450.40">
    <property type="match status" value="1"/>
</dbReference>
<protein>
    <submittedName>
        <fullName evidence="4">GAF domain-containing protein</fullName>
    </submittedName>
</protein>
<reference evidence="4" key="2">
    <citation type="submission" date="2020-09" db="EMBL/GenBank/DDBJ databases">
        <authorList>
            <person name="Sun Q."/>
            <person name="Ohkuma M."/>
        </authorList>
    </citation>
    <scope>NUCLEOTIDE SEQUENCE</scope>
    <source>
        <strain evidence="4">JCM 4477</strain>
    </source>
</reference>
<dbReference type="InterPro" id="IPR029016">
    <property type="entry name" value="GAF-like_dom_sf"/>
</dbReference>
<dbReference type="InterPro" id="IPR036388">
    <property type="entry name" value="WH-like_DNA-bd_sf"/>
</dbReference>
<evidence type="ECO:0000256" key="1">
    <source>
        <dbReference type="ARBA" id="ARBA00023015"/>
    </source>
</evidence>
<dbReference type="AlphaFoldDB" id="A0A919AFL0"/>
<keyword evidence="5" id="KW-1185">Reference proteome</keyword>
<proteinExistence type="predicted"/>
<evidence type="ECO:0000313" key="5">
    <source>
        <dbReference type="Proteomes" id="UP000630718"/>
    </source>
</evidence>
<feature type="domain" description="GAF" evidence="3">
    <location>
        <begin position="24"/>
        <end position="161"/>
    </location>
</feature>
<name>A0A919AFL0_9ACTN</name>
<dbReference type="SUPFAM" id="SSF55781">
    <property type="entry name" value="GAF domain-like"/>
    <property type="match status" value="1"/>
</dbReference>
<dbReference type="Gene3D" id="1.10.10.10">
    <property type="entry name" value="Winged helix-like DNA-binding domain superfamily/Winged helix DNA-binding domain"/>
    <property type="match status" value="1"/>
</dbReference>
<accession>A0A919AFL0</accession>
<comment type="caution">
    <text evidence="4">The sequence shown here is derived from an EMBL/GenBank/DDBJ whole genome shotgun (WGS) entry which is preliminary data.</text>
</comment>
<dbReference type="RefSeq" id="WP_190204863.1">
    <property type="nucleotide sequence ID" value="NZ_BNBI01000006.1"/>
</dbReference>
<evidence type="ECO:0000256" key="2">
    <source>
        <dbReference type="ARBA" id="ARBA00023163"/>
    </source>
</evidence>
<evidence type="ECO:0000313" key="4">
    <source>
        <dbReference type="EMBL" id="GHF03988.1"/>
    </source>
</evidence>
<evidence type="ECO:0000259" key="3">
    <source>
        <dbReference type="Pfam" id="PF13185"/>
    </source>
</evidence>
<gene>
    <name evidence="4" type="ORF">GCM10018772_31300</name>
</gene>
<reference evidence="4" key="1">
    <citation type="journal article" date="2014" name="Int. J. Syst. Evol. Microbiol.">
        <title>Complete genome sequence of Corynebacterium casei LMG S-19264T (=DSM 44701T), isolated from a smear-ripened cheese.</title>
        <authorList>
            <consortium name="US DOE Joint Genome Institute (JGI-PGF)"/>
            <person name="Walter F."/>
            <person name="Albersmeier A."/>
            <person name="Kalinowski J."/>
            <person name="Ruckert C."/>
        </authorList>
    </citation>
    <scope>NUCLEOTIDE SEQUENCE</scope>
    <source>
        <strain evidence="4">JCM 4477</strain>
    </source>
</reference>
<keyword evidence="2" id="KW-0804">Transcription</keyword>
<keyword evidence="1" id="KW-0805">Transcription regulation</keyword>
<dbReference type="EMBL" id="BNBI01000006">
    <property type="protein sequence ID" value="GHF03988.1"/>
    <property type="molecule type" value="Genomic_DNA"/>
</dbReference>
<dbReference type="Pfam" id="PF13185">
    <property type="entry name" value="GAF_2"/>
    <property type="match status" value="1"/>
</dbReference>
<dbReference type="Proteomes" id="UP000630718">
    <property type="component" value="Unassembled WGS sequence"/>
</dbReference>
<sequence>MTGHRVETVLLASRHADHPAPARSITRACREALDAPYSVGLTLAADAALAQRASLAADGPLAERGEALQINLGEGPCIQALRRHAPVFATDLDDPEVTRSWPVFAAQARAHGIRSVFTVPVVNGPGTAGQTGLVLSLYGDRPGRLSDADLETARAHAHAAELLLLSTLTPEEDEAAWGLLLPVDAVIHQATGMISYRHGLSTDQAVALLRAHAHLCDVDLTDLSFSVVHHGLRLPELAGPPSPENSGP</sequence>
<organism evidence="4 5">
    <name type="scientific">Streptomyces fumanus</name>
    <dbReference type="NCBI Taxonomy" id="67302"/>
    <lineage>
        <taxon>Bacteria</taxon>
        <taxon>Bacillati</taxon>
        <taxon>Actinomycetota</taxon>
        <taxon>Actinomycetes</taxon>
        <taxon>Kitasatosporales</taxon>
        <taxon>Streptomycetaceae</taxon>
        <taxon>Streptomyces</taxon>
    </lineage>
</organism>